<dbReference type="Proteomes" id="UP000229630">
    <property type="component" value="Chromosome 2"/>
</dbReference>
<protein>
    <recommendedName>
        <fullName evidence="3">WG repeat-containing protein</fullName>
    </recommendedName>
</protein>
<evidence type="ECO:0008006" key="3">
    <source>
        <dbReference type="Google" id="ProtNLM"/>
    </source>
</evidence>
<evidence type="ECO:0000313" key="1">
    <source>
        <dbReference type="EMBL" id="ATV27563.1"/>
    </source>
</evidence>
<dbReference type="Pfam" id="PF14903">
    <property type="entry name" value="WG_beta_rep"/>
    <property type="match status" value="2"/>
</dbReference>
<evidence type="ECO:0000313" key="2">
    <source>
        <dbReference type="Proteomes" id="UP000229630"/>
    </source>
</evidence>
<reference evidence="1 2" key="1">
    <citation type="submission" date="2017-11" db="EMBL/GenBank/DDBJ databases">
        <title>Genome sequencing of Prevotella intermedia KCOM 2837.</title>
        <authorList>
            <person name="Kook J.-K."/>
            <person name="Park S.-N."/>
            <person name="Lim Y.K."/>
        </authorList>
    </citation>
    <scope>NUCLEOTIDE SEQUENCE [LARGE SCALE GENOMIC DNA]</scope>
    <source>
        <strain evidence="1 2">KCOM 2837</strain>
    </source>
</reference>
<dbReference type="SUPFAM" id="SSF69360">
    <property type="entry name" value="Cell wall binding repeat"/>
    <property type="match status" value="1"/>
</dbReference>
<proteinExistence type="predicted"/>
<sequence>MNIPNKLFHLSLLCIALLFTGCGNTDSRLFVVEKNDLYGYVNAKGDTVIDCKYPLSYTDTIERIGFVINKKGKIECFNNKGKFLFYVFNFDNGPDYIEEGYFRILDHNGLFGFADSLGNVVIKPQYKFAGPFKGGKAEVTYTGKMVPASPNGDGYWIWASDDWFFISPKGKKLTSK</sequence>
<gene>
    <name evidence="1" type="ORF">CTM62_12585</name>
</gene>
<accession>A0A2D3LAJ4</accession>
<dbReference type="RefSeq" id="WP_100020204.1">
    <property type="nucleotide sequence ID" value="NZ_CP024724.1"/>
</dbReference>
<dbReference type="AlphaFoldDB" id="A0A2D3LAJ4"/>
<organism evidence="1 2">
    <name type="scientific">Prevotella intermedia</name>
    <dbReference type="NCBI Taxonomy" id="28131"/>
    <lineage>
        <taxon>Bacteria</taxon>
        <taxon>Pseudomonadati</taxon>
        <taxon>Bacteroidota</taxon>
        <taxon>Bacteroidia</taxon>
        <taxon>Bacteroidales</taxon>
        <taxon>Prevotellaceae</taxon>
        <taxon>Prevotella</taxon>
    </lineage>
</organism>
<dbReference type="EMBL" id="CP024724">
    <property type="protein sequence ID" value="ATV27563.1"/>
    <property type="molecule type" value="Genomic_DNA"/>
</dbReference>
<name>A0A2D3LAJ4_PREIN</name>
<dbReference type="InterPro" id="IPR032774">
    <property type="entry name" value="WG_beta_rep"/>
</dbReference>
<dbReference type="PROSITE" id="PS51257">
    <property type="entry name" value="PROKAR_LIPOPROTEIN"/>
    <property type="match status" value="1"/>
</dbReference>